<accession>A0A240EG04</accession>
<keyword evidence="2" id="KW-0238">DNA-binding</keyword>
<keyword evidence="3" id="KW-0804">Transcription</keyword>
<gene>
    <name evidence="5" type="primary">ohrR_1</name>
    <name evidence="5" type="ORF">VTH8203_00804</name>
</gene>
<evidence type="ECO:0000256" key="3">
    <source>
        <dbReference type="ARBA" id="ARBA00023163"/>
    </source>
</evidence>
<organism evidence="5 6">
    <name type="scientific">Vibrio thalassae</name>
    <dbReference type="NCBI Taxonomy" id="1243014"/>
    <lineage>
        <taxon>Bacteria</taxon>
        <taxon>Pseudomonadati</taxon>
        <taxon>Pseudomonadota</taxon>
        <taxon>Gammaproteobacteria</taxon>
        <taxon>Vibrionales</taxon>
        <taxon>Vibrionaceae</taxon>
        <taxon>Vibrio</taxon>
    </lineage>
</organism>
<dbReference type="Proteomes" id="UP000219336">
    <property type="component" value="Unassembled WGS sequence"/>
</dbReference>
<dbReference type="PRINTS" id="PR00598">
    <property type="entry name" value="HTHMARR"/>
</dbReference>
<dbReference type="InterPro" id="IPR000835">
    <property type="entry name" value="HTH_MarR-typ"/>
</dbReference>
<dbReference type="PANTHER" id="PTHR42756:SF1">
    <property type="entry name" value="TRANSCRIPTIONAL REPRESSOR OF EMRAB OPERON"/>
    <property type="match status" value="1"/>
</dbReference>
<keyword evidence="6" id="KW-1185">Reference proteome</keyword>
<dbReference type="InterPro" id="IPR036390">
    <property type="entry name" value="WH_DNA-bd_sf"/>
</dbReference>
<dbReference type="EMBL" id="OANU01000005">
    <property type="protein sequence ID" value="SNX47203.1"/>
    <property type="molecule type" value="Genomic_DNA"/>
</dbReference>
<dbReference type="PROSITE" id="PS50995">
    <property type="entry name" value="HTH_MARR_2"/>
    <property type="match status" value="1"/>
</dbReference>
<name>A0A240EG04_9VIBR</name>
<dbReference type="GO" id="GO:0003677">
    <property type="term" value="F:DNA binding"/>
    <property type="evidence" value="ECO:0007669"/>
    <property type="project" value="UniProtKB-KW"/>
</dbReference>
<dbReference type="Pfam" id="PF01047">
    <property type="entry name" value="MarR"/>
    <property type="match status" value="1"/>
</dbReference>
<dbReference type="InterPro" id="IPR036388">
    <property type="entry name" value="WH-like_DNA-bd_sf"/>
</dbReference>
<dbReference type="SMART" id="SM00347">
    <property type="entry name" value="HTH_MARR"/>
    <property type="match status" value="1"/>
</dbReference>
<evidence type="ECO:0000313" key="6">
    <source>
        <dbReference type="Proteomes" id="UP000219336"/>
    </source>
</evidence>
<dbReference type="AlphaFoldDB" id="A0A240EG04"/>
<dbReference type="PANTHER" id="PTHR42756">
    <property type="entry name" value="TRANSCRIPTIONAL REGULATOR, MARR"/>
    <property type="match status" value="1"/>
</dbReference>
<evidence type="ECO:0000313" key="5">
    <source>
        <dbReference type="EMBL" id="SNX47203.1"/>
    </source>
</evidence>
<proteinExistence type="predicted"/>
<feature type="domain" description="HTH marR-type" evidence="4">
    <location>
        <begin position="10"/>
        <end position="142"/>
    </location>
</feature>
<sequence>MNMNNEFDRQSSFGWLLNVAANHAAKEFDKRLREKGLTLALWPTLMCLWEKEGMTQREIAQMSKVESSTTTRTLDKLEALDLVERRADPESRRSFRIFLTEKGHALKEDVIHLPVEINQDLLSGLEKEEQRTLIAILQKLVAPL</sequence>
<reference evidence="6" key="1">
    <citation type="submission" date="2016-06" db="EMBL/GenBank/DDBJ databases">
        <authorList>
            <person name="Rodrigo-Torres L."/>
            <person name="Arahal R.D."/>
            <person name="Lucena T."/>
        </authorList>
    </citation>
    <scope>NUCLEOTIDE SEQUENCE [LARGE SCALE GENOMIC DNA]</scope>
    <source>
        <strain evidence="6">CECT8203</strain>
    </source>
</reference>
<evidence type="ECO:0000256" key="1">
    <source>
        <dbReference type="ARBA" id="ARBA00023015"/>
    </source>
</evidence>
<dbReference type="SUPFAM" id="SSF46785">
    <property type="entry name" value="Winged helix' DNA-binding domain"/>
    <property type="match status" value="1"/>
</dbReference>
<evidence type="ECO:0000259" key="4">
    <source>
        <dbReference type="PROSITE" id="PS50995"/>
    </source>
</evidence>
<evidence type="ECO:0000256" key="2">
    <source>
        <dbReference type="ARBA" id="ARBA00023125"/>
    </source>
</evidence>
<dbReference type="GO" id="GO:0003700">
    <property type="term" value="F:DNA-binding transcription factor activity"/>
    <property type="evidence" value="ECO:0007669"/>
    <property type="project" value="InterPro"/>
</dbReference>
<protein>
    <submittedName>
        <fullName evidence="5">Organic hydroperoxide resistance transcriptional regulator</fullName>
    </submittedName>
</protein>
<keyword evidence="1" id="KW-0805">Transcription regulation</keyword>
<dbReference type="Gene3D" id="1.10.10.10">
    <property type="entry name" value="Winged helix-like DNA-binding domain superfamily/Winged helix DNA-binding domain"/>
    <property type="match status" value="1"/>
</dbReference>